<dbReference type="OrthoDB" id="1426980at2"/>
<feature type="domain" description="HTH LytTR-type" evidence="2">
    <location>
        <begin position="168"/>
        <end position="272"/>
    </location>
</feature>
<dbReference type="EMBL" id="AQRA01000005">
    <property type="protein sequence ID" value="EZH73503.1"/>
    <property type="molecule type" value="Genomic_DNA"/>
</dbReference>
<feature type="transmembrane region" description="Helical" evidence="1">
    <location>
        <begin position="51"/>
        <end position="72"/>
    </location>
</feature>
<dbReference type="InterPro" id="IPR007492">
    <property type="entry name" value="LytTR_DNA-bd_dom"/>
</dbReference>
<dbReference type="Pfam" id="PF04397">
    <property type="entry name" value="LytTR"/>
    <property type="match status" value="1"/>
</dbReference>
<reference evidence="3 4" key="1">
    <citation type="submission" date="2014-04" db="EMBL/GenBank/DDBJ databases">
        <title>Aquimarina sp. 22II-S11-z7 Genome Sequencing.</title>
        <authorList>
            <person name="Lai Q."/>
        </authorList>
    </citation>
    <scope>NUCLEOTIDE SEQUENCE [LARGE SCALE GENOMIC DNA]</scope>
    <source>
        <strain evidence="3 4">22II-S11-z7</strain>
    </source>
</reference>
<name>A0A023BUN3_9FLAO</name>
<dbReference type="Proteomes" id="UP000023541">
    <property type="component" value="Unassembled WGS sequence"/>
</dbReference>
<dbReference type="Gene3D" id="2.40.50.1020">
    <property type="entry name" value="LytTr DNA-binding domain"/>
    <property type="match status" value="1"/>
</dbReference>
<gene>
    <name evidence="3" type="ORF">ATO12_16330</name>
</gene>
<sequence>MIAILTFLKQKINFSNFWVKTGLILIILSIVANHLTEPENFPLHKSYTFPWLPIIVSILLGGITLIIAYFNFNYFKRKYFVEKITVRILVRFLFTTLGYISIIYILFYFTLNGLINGINSYNLYHLLTGYSISMLSIVVLIILLFATDVYKLHKFTSIKGKLKVEHAGKITLIGYDEIAFFYSENKIVYIIKTDGSSMITDFTLNEVEPEISEQSFFRANRQTILHARSIEQVQSIENGKLLVLLKPTLPDKNAFQITISRYKKQAFMNWFENKM</sequence>
<dbReference type="GO" id="GO:0003677">
    <property type="term" value="F:DNA binding"/>
    <property type="evidence" value="ECO:0007669"/>
    <property type="project" value="InterPro"/>
</dbReference>
<organism evidence="3 4">
    <name type="scientific">Aquimarina atlantica</name>
    <dbReference type="NCBI Taxonomy" id="1317122"/>
    <lineage>
        <taxon>Bacteria</taxon>
        <taxon>Pseudomonadati</taxon>
        <taxon>Bacteroidota</taxon>
        <taxon>Flavobacteriia</taxon>
        <taxon>Flavobacteriales</taxon>
        <taxon>Flavobacteriaceae</taxon>
        <taxon>Aquimarina</taxon>
    </lineage>
</organism>
<evidence type="ECO:0000313" key="3">
    <source>
        <dbReference type="EMBL" id="EZH73503.1"/>
    </source>
</evidence>
<dbReference type="STRING" id="1317122.ATO12_16330"/>
<keyword evidence="1" id="KW-1133">Transmembrane helix</keyword>
<dbReference type="eggNOG" id="COG3279">
    <property type="taxonomic scope" value="Bacteria"/>
</dbReference>
<evidence type="ECO:0000313" key="4">
    <source>
        <dbReference type="Proteomes" id="UP000023541"/>
    </source>
</evidence>
<evidence type="ECO:0000256" key="1">
    <source>
        <dbReference type="SAM" id="Phobius"/>
    </source>
</evidence>
<keyword evidence="1" id="KW-0812">Transmembrane</keyword>
<dbReference type="RefSeq" id="WP_034242198.1">
    <property type="nucleotide sequence ID" value="NZ_AQRA01000005.1"/>
</dbReference>
<dbReference type="SMART" id="SM00850">
    <property type="entry name" value="LytTR"/>
    <property type="match status" value="1"/>
</dbReference>
<evidence type="ECO:0000259" key="2">
    <source>
        <dbReference type="SMART" id="SM00850"/>
    </source>
</evidence>
<feature type="transmembrane region" description="Helical" evidence="1">
    <location>
        <begin position="92"/>
        <end position="111"/>
    </location>
</feature>
<feature type="transmembrane region" description="Helical" evidence="1">
    <location>
        <begin position="12"/>
        <end position="31"/>
    </location>
</feature>
<proteinExistence type="predicted"/>
<comment type="caution">
    <text evidence="3">The sequence shown here is derived from an EMBL/GenBank/DDBJ whole genome shotgun (WGS) entry which is preliminary data.</text>
</comment>
<accession>A0A023BUN3</accession>
<dbReference type="AlphaFoldDB" id="A0A023BUN3"/>
<feature type="transmembrane region" description="Helical" evidence="1">
    <location>
        <begin position="123"/>
        <end position="146"/>
    </location>
</feature>
<protein>
    <recommendedName>
        <fullName evidence="2">HTH LytTR-type domain-containing protein</fullName>
    </recommendedName>
</protein>
<keyword evidence="4" id="KW-1185">Reference proteome</keyword>
<keyword evidence="1" id="KW-0472">Membrane</keyword>